<evidence type="ECO:0000313" key="3">
    <source>
        <dbReference type="Proteomes" id="UP000299102"/>
    </source>
</evidence>
<dbReference type="Proteomes" id="UP000299102">
    <property type="component" value="Unassembled WGS sequence"/>
</dbReference>
<accession>A0A4C1WDN4</accession>
<feature type="region of interest" description="Disordered" evidence="1">
    <location>
        <begin position="122"/>
        <end position="173"/>
    </location>
</feature>
<evidence type="ECO:0000313" key="2">
    <source>
        <dbReference type="EMBL" id="GBP49163.1"/>
    </source>
</evidence>
<dbReference type="EMBL" id="BGZK01000538">
    <property type="protein sequence ID" value="GBP49163.1"/>
    <property type="molecule type" value="Genomic_DNA"/>
</dbReference>
<proteinExistence type="predicted"/>
<dbReference type="AlphaFoldDB" id="A0A4C1WDN4"/>
<comment type="caution">
    <text evidence="2">The sequence shown here is derived from an EMBL/GenBank/DDBJ whole genome shotgun (WGS) entry which is preliminary data.</text>
</comment>
<name>A0A4C1WDN4_EUMVA</name>
<protein>
    <submittedName>
        <fullName evidence="2">Uncharacterized protein</fullName>
    </submittedName>
</protein>
<gene>
    <name evidence="2" type="ORF">EVAR_80831_1</name>
</gene>
<reference evidence="2 3" key="1">
    <citation type="journal article" date="2019" name="Commun. Biol.">
        <title>The bagworm genome reveals a unique fibroin gene that provides high tensile strength.</title>
        <authorList>
            <person name="Kono N."/>
            <person name="Nakamura H."/>
            <person name="Ohtoshi R."/>
            <person name="Tomita M."/>
            <person name="Numata K."/>
            <person name="Arakawa K."/>
        </authorList>
    </citation>
    <scope>NUCLEOTIDE SEQUENCE [LARGE SCALE GENOMIC DNA]</scope>
</reference>
<keyword evidence="3" id="KW-1185">Reference proteome</keyword>
<evidence type="ECO:0000256" key="1">
    <source>
        <dbReference type="SAM" id="MobiDB-lite"/>
    </source>
</evidence>
<organism evidence="2 3">
    <name type="scientific">Eumeta variegata</name>
    <name type="common">Bagworm moth</name>
    <name type="synonym">Eumeta japonica</name>
    <dbReference type="NCBI Taxonomy" id="151549"/>
    <lineage>
        <taxon>Eukaryota</taxon>
        <taxon>Metazoa</taxon>
        <taxon>Ecdysozoa</taxon>
        <taxon>Arthropoda</taxon>
        <taxon>Hexapoda</taxon>
        <taxon>Insecta</taxon>
        <taxon>Pterygota</taxon>
        <taxon>Neoptera</taxon>
        <taxon>Endopterygota</taxon>
        <taxon>Lepidoptera</taxon>
        <taxon>Glossata</taxon>
        <taxon>Ditrysia</taxon>
        <taxon>Tineoidea</taxon>
        <taxon>Psychidae</taxon>
        <taxon>Oiketicinae</taxon>
        <taxon>Eumeta</taxon>
    </lineage>
</organism>
<sequence>MLGERQPLFIPEEQGHAFVSICYEPHSTNVVFGPYHRRTPLTQIFSPISAFELVKPVAGDGLSSQSMPIEVIRNVTECRSFQNCAVPNLNLRMKCALVKYQPLCWDGGTSSERNDNRIHRQGFRFKDAPTPSRARGQGQSSLELGDARSGRTPEAAIDADLGATAGESIRASC</sequence>